<dbReference type="GO" id="GO:0006352">
    <property type="term" value="P:DNA-templated transcription initiation"/>
    <property type="evidence" value="ECO:0007669"/>
    <property type="project" value="InterPro"/>
</dbReference>
<keyword evidence="9" id="KW-1185">Reference proteome</keyword>
<accession>A0A517TZ26</accession>
<keyword evidence="2" id="KW-0805">Transcription regulation</keyword>
<name>A0A517TZ26_9BACT</name>
<protein>
    <submittedName>
        <fullName evidence="8">RNA polymerase sigma factor SigX</fullName>
    </submittedName>
</protein>
<dbReference type="PANTHER" id="PTHR43133">
    <property type="entry name" value="RNA POLYMERASE ECF-TYPE SIGMA FACTO"/>
    <property type="match status" value="1"/>
</dbReference>
<evidence type="ECO:0000313" key="8">
    <source>
        <dbReference type="EMBL" id="QDT73633.1"/>
    </source>
</evidence>
<dbReference type="InterPro" id="IPR013324">
    <property type="entry name" value="RNA_pol_sigma_r3/r4-like"/>
</dbReference>
<dbReference type="Gene3D" id="1.10.10.10">
    <property type="entry name" value="Winged helix-like DNA-binding domain superfamily/Winged helix DNA-binding domain"/>
    <property type="match status" value="1"/>
</dbReference>
<feature type="compositionally biased region" description="Basic and acidic residues" evidence="6">
    <location>
        <begin position="9"/>
        <end position="22"/>
    </location>
</feature>
<keyword evidence="3" id="KW-0731">Sigma factor</keyword>
<dbReference type="InterPro" id="IPR036388">
    <property type="entry name" value="WH-like_DNA-bd_sf"/>
</dbReference>
<evidence type="ECO:0000256" key="6">
    <source>
        <dbReference type="SAM" id="MobiDB-lite"/>
    </source>
</evidence>
<evidence type="ECO:0000256" key="3">
    <source>
        <dbReference type="ARBA" id="ARBA00023082"/>
    </source>
</evidence>
<feature type="region of interest" description="Disordered" evidence="6">
    <location>
        <begin position="1"/>
        <end position="22"/>
    </location>
</feature>
<dbReference type="Gene3D" id="1.10.1740.10">
    <property type="match status" value="1"/>
</dbReference>
<dbReference type="Proteomes" id="UP000317909">
    <property type="component" value="Chromosome"/>
</dbReference>
<evidence type="ECO:0000256" key="1">
    <source>
        <dbReference type="ARBA" id="ARBA00010641"/>
    </source>
</evidence>
<evidence type="ECO:0000259" key="7">
    <source>
        <dbReference type="Pfam" id="PF07638"/>
    </source>
</evidence>
<evidence type="ECO:0000313" key="9">
    <source>
        <dbReference type="Proteomes" id="UP000317909"/>
    </source>
</evidence>
<evidence type="ECO:0000256" key="5">
    <source>
        <dbReference type="ARBA" id="ARBA00023163"/>
    </source>
</evidence>
<dbReference type="SUPFAM" id="SSF88946">
    <property type="entry name" value="Sigma2 domain of RNA polymerase sigma factors"/>
    <property type="match status" value="1"/>
</dbReference>
<dbReference type="EMBL" id="CP036339">
    <property type="protein sequence ID" value="QDT73633.1"/>
    <property type="molecule type" value="Genomic_DNA"/>
</dbReference>
<dbReference type="GO" id="GO:0016987">
    <property type="term" value="F:sigma factor activity"/>
    <property type="evidence" value="ECO:0007669"/>
    <property type="project" value="UniProtKB-KW"/>
</dbReference>
<comment type="similarity">
    <text evidence="1">Belongs to the sigma-70 factor family. ECF subfamily.</text>
</comment>
<dbReference type="SUPFAM" id="SSF88659">
    <property type="entry name" value="Sigma3 and sigma4 domains of RNA polymerase sigma factors"/>
    <property type="match status" value="1"/>
</dbReference>
<dbReference type="OrthoDB" id="291381at2"/>
<sequence length="215" mass="24423">MALALMEGEPWHSSEKRTMDSQRHESVTHWLRQLTTDDDTAAQQQLWNRYFIRLTALARTRLSGAPQRDADEEDVVLSVFNSFFTAARAGRFPELHDRTGLWPLLVKITARKAINQVKRQQAKKRSGSAEEQFVDIAYLVGDEPTPQFAAEVAEQVERLLGQLDAELRTVALMKLEGFTNVEIANHVGVVERSIARKLARIRLEWANDQGVADQE</sequence>
<keyword evidence="5" id="KW-0804">Transcription</keyword>
<reference evidence="8 9" key="1">
    <citation type="submission" date="2019-02" db="EMBL/GenBank/DDBJ databases">
        <title>Deep-cultivation of Planctomycetes and their phenomic and genomic characterization uncovers novel biology.</title>
        <authorList>
            <person name="Wiegand S."/>
            <person name="Jogler M."/>
            <person name="Boedeker C."/>
            <person name="Pinto D."/>
            <person name="Vollmers J."/>
            <person name="Rivas-Marin E."/>
            <person name="Kohn T."/>
            <person name="Peeters S.H."/>
            <person name="Heuer A."/>
            <person name="Rast P."/>
            <person name="Oberbeckmann S."/>
            <person name="Bunk B."/>
            <person name="Jeske O."/>
            <person name="Meyerdierks A."/>
            <person name="Storesund J.E."/>
            <person name="Kallscheuer N."/>
            <person name="Luecker S."/>
            <person name="Lage O.M."/>
            <person name="Pohl T."/>
            <person name="Merkel B.J."/>
            <person name="Hornburger P."/>
            <person name="Mueller R.-W."/>
            <person name="Bruemmer F."/>
            <person name="Labrenz M."/>
            <person name="Spormann A.M."/>
            <person name="Op den Camp H."/>
            <person name="Overmann J."/>
            <person name="Amann R."/>
            <person name="Jetten M.S.M."/>
            <person name="Mascher T."/>
            <person name="Medema M.H."/>
            <person name="Devos D.P."/>
            <person name="Kaster A.-K."/>
            <person name="Ovreas L."/>
            <person name="Rohde M."/>
            <person name="Galperin M.Y."/>
            <person name="Jogler C."/>
        </authorList>
    </citation>
    <scope>NUCLEOTIDE SEQUENCE [LARGE SCALE GENOMIC DNA]</scope>
    <source>
        <strain evidence="8 9">I41</strain>
    </source>
</reference>
<dbReference type="AlphaFoldDB" id="A0A517TZ26"/>
<evidence type="ECO:0000256" key="4">
    <source>
        <dbReference type="ARBA" id="ARBA00023125"/>
    </source>
</evidence>
<proteinExistence type="inferred from homology"/>
<organism evidence="8 9">
    <name type="scientific">Lacipirellula limnantheis</name>
    <dbReference type="NCBI Taxonomy" id="2528024"/>
    <lineage>
        <taxon>Bacteria</taxon>
        <taxon>Pseudomonadati</taxon>
        <taxon>Planctomycetota</taxon>
        <taxon>Planctomycetia</taxon>
        <taxon>Pirellulales</taxon>
        <taxon>Lacipirellulaceae</taxon>
        <taxon>Lacipirellula</taxon>
    </lineage>
</organism>
<dbReference type="InterPro" id="IPR053812">
    <property type="entry name" value="HTH_Sigma70_ECF-like"/>
</dbReference>
<keyword evidence="4" id="KW-0238">DNA-binding</keyword>
<dbReference type="KEGG" id="llh:I41_28220"/>
<dbReference type="GO" id="GO:0003677">
    <property type="term" value="F:DNA binding"/>
    <property type="evidence" value="ECO:0007669"/>
    <property type="project" value="UniProtKB-KW"/>
</dbReference>
<dbReference type="InterPro" id="IPR013325">
    <property type="entry name" value="RNA_pol_sigma_r2"/>
</dbReference>
<dbReference type="PANTHER" id="PTHR43133:SF8">
    <property type="entry name" value="RNA POLYMERASE SIGMA FACTOR HI_1459-RELATED"/>
    <property type="match status" value="1"/>
</dbReference>
<evidence type="ECO:0000256" key="2">
    <source>
        <dbReference type="ARBA" id="ARBA00023015"/>
    </source>
</evidence>
<feature type="domain" description="RNA polymerase sigma-70 ECF-like HTH" evidence="7">
    <location>
        <begin position="25"/>
        <end position="208"/>
    </location>
</feature>
<dbReference type="InterPro" id="IPR039425">
    <property type="entry name" value="RNA_pol_sigma-70-like"/>
</dbReference>
<gene>
    <name evidence="8" type="ORF">I41_28220</name>
</gene>
<dbReference type="Pfam" id="PF07638">
    <property type="entry name" value="Sigma70_ECF"/>
    <property type="match status" value="1"/>
</dbReference>